<organism evidence="2 3">
    <name type="scientific">Limosilactobacillus panis</name>
    <dbReference type="NCBI Taxonomy" id="47493"/>
    <lineage>
        <taxon>Bacteria</taxon>
        <taxon>Bacillati</taxon>
        <taxon>Bacillota</taxon>
        <taxon>Bacilli</taxon>
        <taxon>Lactobacillales</taxon>
        <taxon>Lactobacillaceae</taxon>
        <taxon>Limosilactobacillus</taxon>
    </lineage>
</organism>
<gene>
    <name evidence="2" type="ORF">QUW46_02385</name>
</gene>
<dbReference type="Proteomes" id="UP001529423">
    <property type="component" value="Unassembled WGS sequence"/>
</dbReference>
<keyword evidence="1" id="KW-1133">Transmembrane helix</keyword>
<sequence length="103" mass="12110">MENFLLVALTVIFLIESFAEIRLFGEVRTIFPKSGRAQPTKRVARILKIESQWSWISWIFLLLLFVLPDVYTFLLICIITLIETWVVYELQNAKNYAQNINSK</sequence>
<evidence type="ECO:0000256" key="1">
    <source>
        <dbReference type="SAM" id="Phobius"/>
    </source>
</evidence>
<reference evidence="2" key="1">
    <citation type="submission" date="2023-06" db="EMBL/GenBank/DDBJ databases">
        <title>Identification and characterization of horizontal gene transfer across gut microbiota members of farm animals based on homology search.</title>
        <authorList>
            <person name="Schwarzerova J."/>
            <person name="Nykrynova M."/>
            <person name="Jureckova K."/>
            <person name="Cejkova D."/>
            <person name="Rychlik I."/>
        </authorList>
    </citation>
    <scope>NUCLEOTIDE SEQUENCE</scope>
    <source>
        <strain evidence="2">105_WCHN</strain>
    </source>
</reference>
<evidence type="ECO:0000313" key="3">
    <source>
        <dbReference type="Proteomes" id="UP001529423"/>
    </source>
</evidence>
<accession>A0ABT7VL14</accession>
<name>A0ABT7VL14_9LACO</name>
<evidence type="ECO:0008006" key="4">
    <source>
        <dbReference type="Google" id="ProtNLM"/>
    </source>
</evidence>
<keyword evidence="3" id="KW-1185">Reference proteome</keyword>
<dbReference type="EMBL" id="JAUDEO010000008">
    <property type="protein sequence ID" value="MDM8333427.1"/>
    <property type="molecule type" value="Genomic_DNA"/>
</dbReference>
<proteinExistence type="predicted"/>
<keyword evidence="1" id="KW-0472">Membrane</keyword>
<feature type="transmembrane region" description="Helical" evidence="1">
    <location>
        <begin position="55"/>
        <end position="82"/>
    </location>
</feature>
<dbReference type="RefSeq" id="WP_289559236.1">
    <property type="nucleotide sequence ID" value="NZ_JAUDEO010000008.1"/>
</dbReference>
<comment type="caution">
    <text evidence="2">The sequence shown here is derived from an EMBL/GenBank/DDBJ whole genome shotgun (WGS) entry which is preliminary data.</text>
</comment>
<protein>
    <recommendedName>
        <fullName evidence="4">SdpI family protein</fullName>
    </recommendedName>
</protein>
<evidence type="ECO:0000313" key="2">
    <source>
        <dbReference type="EMBL" id="MDM8333427.1"/>
    </source>
</evidence>
<keyword evidence="1" id="KW-0812">Transmembrane</keyword>
<reference evidence="2" key="2">
    <citation type="submission" date="2023-06" db="EMBL/GenBank/DDBJ databases">
        <authorList>
            <person name="Zeman M."/>
            <person name="Kubasova T."/>
            <person name="Jahodarova E."/>
            <person name="Nykrynova M."/>
            <person name="Rychlik I."/>
        </authorList>
    </citation>
    <scope>NUCLEOTIDE SEQUENCE</scope>
    <source>
        <strain evidence="2">105_WCHN</strain>
    </source>
</reference>